<dbReference type="InterPro" id="IPR050336">
    <property type="entry name" value="Chromosome_partition/occlusion"/>
</dbReference>
<comment type="caution">
    <text evidence="3">The sequence shown here is derived from an EMBL/GenBank/DDBJ whole genome shotgun (WGS) entry which is preliminary data.</text>
</comment>
<reference evidence="3" key="1">
    <citation type="journal article" date="2015" name="Nature">
        <title>Complex archaea that bridge the gap between prokaryotes and eukaryotes.</title>
        <authorList>
            <person name="Spang A."/>
            <person name="Saw J.H."/>
            <person name="Jorgensen S.L."/>
            <person name="Zaremba-Niedzwiedzka K."/>
            <person name="Martijn J."/>
            <person name="Lind A.E."/>
            <person name="van Eijk R."/>
            <person name="Schleper C."/>
            <person name="Guy L."/>
            <person name="Ettema T.J."/>
        </authorList>
    </citation>
    <scope>NUCLEOTIDE SEQUENCE</scope>
</reference>
<dbReference type="CDD" id="cd16405">
    <property type="entry name" value="RepB_like_N"/>
    <property type="match status" value="1"/>
</dbReference>
<protein>
    <recommendedName>
        <fullName evidence="2">ParB-like N-terminal domain-containing protein</fullName>
    </recommendedName>
</protein>
<dbReference type="SUPFAM" id="SSF110849">
    <property type="entry name" value="ParB/Sulfiredoxin"/>
    <property type="match status" value="1"/>
</dbReference>
<dbReference type="GO" id="GO:0003677">
    <property type="term" value="F:DNA binding"/>
    <property type="evidence" value="ECO:0007669"/>
    <property type="project" value="InterPro"/>
</dbReference>
<evidence type="ECO:0000313" key="3">
    <source>
        <dbReference type="EMBL" id="KKN86239.1"/>
    </source>
</evidence>
<dbReference type="NCBIfam" id="TIGR00180">
    <property type="entry name" value="parB_part"/>
    <property type="match status" value="1"/>
</dbReference>
<dbReference type="SMART" id="SM00470">
    <property type="entry name" value="ParB"/>
    <property type="match status" value="1"/>
</dbReference>
<evidence type="ECO:0000256" key="1">
    <source>
        <dbReference type="SAM" id="MobiDB-lite"/>
    </source>
</evidence>
<dbReference type="InterPro" id="IPR004437">
    <property type="entry name" value="ParB/RepB/Spo0J"/>
</dbReference>
<dbReference type="InterPro" id="IPR036086">
    <property type="entry name" value="ParB/Sulfiredoxin_sf"/>
</dbReference>
<dbReference type="PANTHER" id="PTHR33375">
    <property type="entry name" value="CHROMOSOME-PARTITIONING PROTEIN PARB-RELATED"/>
    <property type="match status" value="1"/>
</dbReference>
<dbReference type="InterPro" id="IPR037972">
    <property type="entry name" value="RepB_N"/>
</dbReference>
<accession>A0A0F9U3R2</accession>
<dbReference type="GO" id="GO:0007059">
    <property type="term" value="P:chromosome segregation"/>
    <property type="evidence" value="ECO:0007669"/>
    <property type="project" value="TreeGrafter"/>
</dbReference>
<dbReference type="Gene3D" id="1.10.10.2830">
    <property type="match status" value="1"/>
</dbReference>
<organism evidence="3">
    <name type="scientific">marine sediment metagenome</name>
    <dbReference type="NCBI Taxonomy" id="412755"/>
    <lineage>
        <taxon>unclassified sequences</taxon>
        <taxon>metagenomes</taxon>
        <taxon>ecological metagenomes</taxon>
    </lineage>
</organism>
<sequence>MARKLFSDDSENDTTEKSPAAPVKRRAPLIRGGAAAPKYIEGSVHSATERTHEDIPVDQIQDSLIEDRIDVSDGLGELVESIDRNGQQIPIIVRIVNKDRPYEIVAGRRRLAATRLLGKPTIRGFITRMTDEEAFIAQGIENSARLETSFIERARTIVKAREAGFSQENISDFLGIVQSLISSMSRVYEMIGDDLVLAIGPARGVGRRKWESVGNALLQAKLSKQEALKFVDTQIQDSTERFDNFLATITSKGSDHKQSGGKRPTPKTRQTDLLGGAYTMERKPRQLVIKPGKDVSVELLDFISDNLSELVTAYEREKKENDE</sequence>
<dbReference type="GO" id="GO:0005694">
    <property type="term" value="C:chromosome"/>
    <property type="evidence" value="ECO:0007669"/>
    <property type="project" value="TreeGrafter"/>
</dbReference>
<feature type="region of interest" description="Disordered" evidence="1">
    <location>
        <begin position="1"/>
        <end position="28"/>
    </location>
</feature>
<proteinExistence type="predicted"/>
<dbReference type="Gene3D" id="3.90.1530.30">
    <property type="match status" value="1"/>
</dbReference>
<dbReference type="InterPro" id="IPR011111">
    <property type="entry name" value="Plasmid_RepB"/>
</dbReference>
<dbReference type="InterPro" id="IPR003115">
    <property type="entry name" value="ParB_N"/>
</dbReference>
<gene>
    <name evidence="3" type="ORF">LCGC14_0271080</name>
</gene>
<dbReference type="SUPFAM" id="SSF109709">
    <property type="entry name" value="KorB DNA-binding domain-like"/>
    <property type="match status" value="1"/>
</dbReference>
<dbReference type="Pfam" id="PF02195">
    <property type="entry name" value="ParB_N"/>
    <property type="match status" value="1"/>
</dbReference>
<dbReference type="EMBL" id="LAZR01000150">
    <property type="protein sequence ID" value="KKN86239.1"/>
    <property type="molecule type" value="Genomic_DNA"/>
</dbReference>
<dbReference type="AlphaFoldDB" id="A0A0F9U3R2"/>
<dbReference type="Pfam" id="PF07506">
    <property type="entry name" value="RepB"/>
    <property type="match status" value="1"/>
</dbReference>
<feature type="region of interest" description="Disordered" evidence="1">
    <location>
        <begin position="251"/>
        <end position="272"/>
    </location>
</feature>
<dbReference type="PANTHER" id="PTHR33375:SF1">
    <property type="entry name" value="CHROMOSOME-PARTITIONING PROTEIN PARB-RELATED"/>
    <property type="match status" value="1"/>
</dbReference>
<evidence type="ECO:0000259" key="2">
    <source>
        <dbReference type="SMART" id="SM00470"/>
    </source>
</evidence>
<feature type="domain" description="ParB-like N-terminal" evidence="2">
    <location>
        <begin position="53"/>
        <end position="143"/>
    </location>
</feature>
<name>A0A0F9U3R2_9ZZZZ</name>